<keyword evidence="3" id="KW-1185">Reference proteome</keyword>
<dbReference type="STRING" id="490189.SAMN02927903_02695"/>
<reference evidence="2 3" key="1">
    <citation type="submission" date="2016-10" db="EMBL/GenBank/DDBJ databases">
        <authorList>
            <person name="de Groot N.N."/>
        </authorList>
    </citation>
    <scope>NUCLEOTIDE SEQUENCE [LARGE SCALE GENOMIC DNA]</scope>
    <source>
        <strain evidence="2 3">CGMCC 1.7031</strain>
    </source>
</reference>
<dbReference type="Proteomes" id="UP000199354">
    <property type="component" value="Unassembled WGS sequence"/>
</dbReference>
<protein>
    <submittedName>
        <fullName evidence="2">Uncharacterized protein</fullName>
    </submittedName>
</protein>
<feature type="region of interest" description="Disordered" evidence="1">
    <location>
        <begin position="208"/>
        <end position="231"/>
    </location>
</feature>
<dbReference type="AlphaFoldDB" id="A0A1G5JHR5"/>
<gene>
    <name evidence="2" type="ORF">SAMN02927903_02695</name>
</gene>
<accession>A0A1G5JHR5</accession>
<dbReference type="EMBL" id="FMVF01000014">
    <property type="protein sequence ID" value="SCY87430.1"/>
    <property type="molecule type" value="Genomic_DNA"/>
</dbReference>
<proteinExistence type="predicted"/>
<sequence>MLPQAFFCLDAKETIPKRRDKAHKSQSQKLPRFSFRTANRSSLADRSDSALRSSATQTFVVFYVCYLMAAGAQGKSLFYFWLARGAKNPHEEHSFKVETNRFAYDVRRRMSLAGKFVLAKTRFPARWTNAQSGKMNFPFSIDILREAARFGRGRRRAERKETVQWTVLAKVPGGAVARLEAGVKKQMVFERSEFICFSRRPEALAELSEAKASRSPNDRAPGIFATFSSPK</sequence>
<name>A0A1G5JHR5_9FLAO</name>
<evidence type="ECO:0000256" key="1">
    <source>
        <dbReference type="SAM" id="MobiDB-lite"/>
    </source>
</evidence>
<evidence type="ECO:0000313" key="2">
    <source>
        <dbReference type="EMBL" id="SCY87430.1"/>
    </source>
</evidence>
<organism evidence="2 3">
    <name type="scientific">Flavobacterium caeni</name>
    <dbReference type="NCBI Taxonomy" id="490189"/>
    <lineage>
        <taxon>Bacteria</taxon>
        <taxon>Pseudomonadati</taxon>
        <taxon>Bacteroidota</taxon>
        <taxon>Flavobacteriia</taxon>
        <taxon>Flavobacteriales</taxon>
        <taxon>Flavobacteriaceae</taxon>
        <taxon>Flavobacterium</taxon>
    </lineage>
</organism>
<evidence type="ECO:0000313" key="3">
    <source>
        <dbReference type="Proteomes" id="UP000199354"/>
    </source>
</evidence>